<keyword evidence="2" id="KW-1185">Reference proteome</keyword>
<reference evidence="1 2" key="1">
    <citation type="journal article" date="2019" name="Int. J. Syst. Evol. Microbiol.">
        <title>Undibacterium piscinae sp. nov., isolated from Korean shiner intestine.</title>
        <authorList>
            <person name="Lee S.Y."/>
            <person name="Kang W."/>
            <person name="Kim P.S."/>
            <person name="Kim H.S."/>
            <person name="Sung H."/>
            <person name="Shin N.R."/>
            <person name="Whon T.W."/>
            <person name="Yun J.H."/>
            <person name="Lee J.Y."/>
            <person name="Lee J.Y."/>
            <person name="Jung M.J."/>
            <person name="Jeong Y.S."/>
            <person name="Tak E.J."/>
            <person name="Han J.E."/>
            <person name="Hyun D.W."/>
            <person name="Kang M.S."/>
            <person name="Lee K.E."/>
            <person name="Lee B.H."/>
            <person name="Bae J.W."/>
        </authorList>
    </citation>
    <scope>NUCLEOTIDE SEQUENCE [LARGE SCALE GENOMIC DNA]</scope>
    <source>
        <strain evidence="1 2">S11R28</strain>
    </source>
</reference>
<protein>
    <submittedName>
        <fullName evidence="1">Uncharacterized protein</fullName>
    </submittedName>
</protein>
<evidence type="ECO:0000313" key="1">
    <source>
        <dbReference type="EMBL" id="QJQ05194.1"/>
    </source>
</evidence>
<dbReference type="Proteomes" id="UP000274350">
    <property type="component" value="Chromosome"/>
</dbReference>
<name>A0A6M4A207_9BURK</name>
<accession>A0A6M4A207</accession>
<proteinExistence type="predicted"/>
<evidence type="ECO:0000313" key="2">
    <source>
        <dbReference type="Proteomes" id="UP000274350"/>
    </source>
</evidence>
<dbReference type="AlphaFoldDB" id="A0A6M4A207"/>
<sequence>MVAGSATASQQCFQLSTSYGGLLPADLDGKNLPATGTPNFVMNLGTNSLNLWKFHVDWTTVAQYTFSGPVAIPVTALMQPVAAVPVFPQAGTNAPWTLWQTAPCIAWPIVNLPMVTRPWWSTMRLRWGPALRIAPRAGTKIRNPSGTPQVYQQSTLAHG</sequence>
<gene>
    <name evidence="1" type="ORF">EJG51_004245</name>
</gene>
<dbReference type="KEGG" id="upi:EJG51_004245"/>
<organism evidence="1 2">
    <name type="scientific">Undibacterium piscinae</name>
    <dbReference type="NCBI Taxonomy" id="2495591"/>
    <lineage>
        <taxon>Bacteria</taxon>
        <taxon>Pseudomonadati</taxon>
        <taxon>Pseudomonadota</taxon>
        <taxon>Betaproteobacteria</taxon>
        <taxon>Burkholderiales</taxon>
        <taxon>Oxalobacteraceae</taxon>
        <taxon>Undibacterium</taxon>
    </lineage>
</organism>
<dbReference type="EMBL" id="CP051152">
    <property type="protein sequence ID" value="QJQ05194.1"/>
    <property type="molecule type" value="Genomic_DNA"/>
</dbReference>